<dbReference type="InterPro" id="IPR052018">
    <property type="entry name" value="PHP_domain"/>
</dbReference>
<feature type="non-terminal residue" evidence="1">
    <location>
        <position position="153"/>
    </location>
</feature>
<organism evidence="1">
    <name type="scientific">mine drainage metagenome</name>
    <dbReference type="NCBI Taxonomy" id="410659"/>
    <lineage>
        <taxon>unclassified sequences</taxon>
        <taxon>metagenomes</taxon>
        <taxon>ecological metagenomes</taxon>
    </lineage>
</organism>
<dbReference type="SUPFAM" id="SSF89550">
    <property type="entry name" value="PHP domain-like"/>
    <property type="match status" value="1"/>
</dbReference>
<dbReference type="GO" id="GO:0004534">
    <property type="term" value="F:5'-3' RNA exonuclease activity"/>
    <property type="evidence" value="ECO:0007669"/>
    <property type="project" value="TreeGrafter"/>
</dbReference>
<sequence length="153" mass="16168">MVSATELVQAAWAAGVSVLAVTDHDTFSAISEARDAGAELGVDVVAGEEVTTEAPARVHVLGLFLEGPVRMGMSVVDTVKAIHDQGGLAVLAHPFMPTYFASITPVALRRLISQQPVDGIEVRHTAVTTASRVRHLDSFYQLHQDRLGAAIGS</sequence>
<keyword evidence="1" id="KW-0808">Transferase</keyword>
<protein>
    <submittedName>
        <fullName evidence="1">Phosphotransferase domain-containing protein</fullName>
    </submittedName>
</protein>
<evidence type="ECO:0000313" key="1">
    <source>
        <dbReference type="EMBL" id="EQD44281.1"/>
    </source>
</evidence>
<proteinExistence type="predicted"/>
<dbReference type="Gene3D" id="3.20.20.140">
    <property type="entry name" value="Metal-dependent hydrolases"/>
    <property type="match status" value="1"/>
</dbReference>
<dbReference type="InterPro" id="IPR016195">
    <property type="entry name" value="Pol/histidinol_Pase-like"/>
</dbReference>
<reference evidence="1" key="2">
    <citation type="journal article" date="2014" name="ISME J.">
        <title>Microbial stratification in low pH oxic and suboxic macroscopic growths along an acid mine drainage.</title>
        <authorList>
            <person name="Mendez-Garcia C."/>
            <person name="Mesa V."/>
            <person name="Sprenger R.R."/>
            <person name="Richter M."/>
            <person name="Diez M.S."/>
            <person name="Solano J."/>
            <person name="Bargiela R."/>
            <person name="Golyshina O.V."/>
            <person name="Manteca A."/>
            <person name="Ramos J.L."/>
            <person name="Gallego J.R."/>
            <person name="Llorente I."/>
            <person name="Martins Dos Santos V.A."/>
            <person name="Jensen O.N."/>
            <person name="Pelaez A.I."/>
            <person name="Sanchez J."/>
            <person name="Ferrer M."/>
        </authorList>
    </citation>
    <scope>NUCLEOTIDE SEQUENCE</scope>
</reference>
<dbReference type="AlphaFoldDB" id="T0Z8F0"/>
<dbReference type="GO" id="GO:0016740">
    <property type="term" value="F:transferase activity"/>
    <property type="evidence" value="ECO:0007669"/>
    <property type="project" value="UniProtKB-KW"/>
</dbReference>
<dbReference type="EMBL" id="AUZY01008942">
    <property type="protein sequence ID" value="EQD44281.1"/>
    <property type="molecule type" value="Genomic_DNA"/>
</dbReference>
<name>T0Z8F0_9ZZZZ</name>
<comment type="caution">
    <text evidence="1">The sequence shown here is derived from an EMBL/GenBank/DDBJ whole genome shotgun (WGS) entry which is preliminary data.</text>
</comment>
<accession>T0Z8F0</accession>
<dbReference type="PANTHER" id="PTHR42924">
    <property type="entry name" value="EXONUCLEASE"/>
    <property type="match status" value="1"/>
</dbReference>
<dbReference type="PANTHER" id="PTHR42924:SF3">
    <property type="entry name" value="POLYMERASE_HISTIDINOL PHOSPHATASE N-TERMINAL DOMAIN-CONTAINING PROTEIN"/>
    <property type="match status" value="1"/>
</dbReference>
<dbReference type="GO" id="GO:0035312">
    <property type="term" value="F:5'-3' DNA exonuclease activity"/>
    <property type="evidence" value="ECO:0007669"/>
    <property type="project" value="TreeGrafter"/>
</dbReference>
<gene>
    <name evidence="1" type="ORF">B1B_13576</name>
</gene>
<reference evidence="1" key="1">
    <citation type="submission" date="2013-08" db="EMBL/GenBank/DDBJ databases">
        <authorList>
            <person name="Mendez C."/>
            <person name="Richter M."/>
            <person name="Ferrer M."/>
            <person name="Sanchez J."/>
        </authorList>
    </citation>
    <scope>NUCLEOTIDE SEQUENCE</scope>
</reference>